<comment type="caution">
    <text evidence="1">The sequence shown here is derived from an EMBL/GenBank/DDBJ whole genome shotgun (WGS) entry which is preliminary data.</text>
</comment>
<keyword evidence="2" id="KW-1185">Reference proteome</keyword>
<evidence type="ECO:0000313" key="2">
    <source>
        <dbReference type="Proteomes" id="UP001140562"/>
    </source>
</evidence>
<sequence>MDSSNGTYNPETKDFVYPEPMNRRDLYAILNLLPKKKAGKLNVLRAAPDPRAGRIREWVSEMNYDLDEDEAVQGSLRALKWCGEKESVIELW</sequence>
<dbReference type="OrthoDB" id="3929397at2759"/>
<organism evidence="1 2">
    <name type="scientific">Didymella glomerata</name>
    <dbReference type="NCBI Taxonomy" id="749621"/>
    <lineage>
        <taxon>Eukaryota</taxon>
        <taxon>Fungi</taxon>
        <taxon>Dikarya</taxon>
        <taxon>Ascomycota</taxon>
        <taxon>Pezizomycotina</taxon>
        <taxon>Dothideomycetes</taxon>
        <taxon>Pleosporomycetidae</taxon>
        <taxon>Pleosporales</taxon>
        <taxon>Pleosporineae</taxon>
        <taxon>Didymellaceae</taxon>
        <taxon>Didymella</taxon>
    </lineage>
</organism>
<name>A0A9W8WVT1_9PLEO</name>
<dbReference type="EMBL" id="JAPEUV010000093">
    <property type="protein sequence ID" value="KAJ4333535.1"/>
    <property type="molecule type" value="Genomic_DNA"/>
</dbReference>
<evidence type="ECO:0000313" key="1">
    <source>
        <dbReference type="EMBL" id="KAJ4333535.1"/>
    </source>
</evidence>
<dbReference type="Proteomes" id="UP001140562">
    <property type="component" value="Unassembled WGS sequence"/>
</dbReference>
<dbReference type="AlphaFoldDB" id="A0A9W8WVT1"/>
<gene>
    <name evidence="1" type="ORF">N0V87_007560</name>
</gene>
<reference evidence="1" key="1">
    <citation type="submission" date="2022-10" db="EMBL/GenBank/DDBJ databases">
        <title>Tapping the CABI collections for fungal endophytes: first genome assemblies for Collariella, Neodidymelliopsis, Ascochyta clinopodiicola, Didymella pomorum, Didymosphaeria variabile, Neocosmospora piperis and Neocucurbitaria cava.</title>
        <authorList>
            <person name="Hill R."/>
        </authorList>
    </citation>
    <scope>NUCLEOTIDE SEQUENCE</scope>
    <source>
        <strain evidence="1">IMI 360193</strain>
    </source>
</reference>
<protein>
    <submittedName>
        <fullName evidence="1">Uncharacterized protein</fullName>
    </submittedName>
</protein>
<proteinExistence type="predicted"/>
<accession>A0A9W8WVT1</accession>